<organism evidence="3 4">
    <name type="scientific">Hirsutella minnesotensis 3608</name>
    <dbReference type="NCBI Taxonomy" id="1043627"/>
    <lineage>
        <taxon>Eukaryota</taxon>
        <taxon>Fungi</taxon>
        <taxon>Dikarya</taxon>
        <taxon>Ascomycota</taxon>
        <taxon>Pezizomycotina</taxon>
        <taxon>Sordariomycetes</taxon>
        <taxon>Hypocreomycetidae</taxon>
        <taxon>Hypocreales</taxon>
        <taxon>Ophiocordycipitaceae</taxon>
        <taxon>Hirsutella</taxon>
    </lineage>
</organism>
<evidence type="ECO:0000313" key="3">
    <source>
        <dbReference type="EMBL" id="KJZ71454.1"/>
    </source>
</evidence>
<feature type="domain" description="Up-regulated in Daf-2" evidence="2">
    <location>
        <begin position="14"/>
        <end position="196"/>
    </location>
</feature>
<dbReference type="InterPro" id="IPR041157">
    <property type="entry name" value="PUD1/2"/>
</dbReference>
<reference evidence="3 4" key="1">
    <citation type="journal article" date="2014" name="Genome Biol. Evol.">
        <title>Comparative genomics and transcriptomics analyses reveal divergent lifestyle features of nematode endoparasitic fungus Hirsutella minnesotensis.</title>
        <authorList>
            <person name="Lai Y."/>
            <person name="Liu K."/>
            <person name="Zhang X."/>
            <person name="Zhang X."/>
            <person name="Li K."/>
            <person name="Wang N."/>
            <person name="Shu C."/>
            <person name="Wu Y."/>
            <person name="Wang C."/>
            <person name="Bushley K.E."/>
            <person name="Xiang M."/>
            <person name="Liu X."/>
        </authorList>
    </citation>
    <scope>NUCLEOTIDE SEQUENCE [LARGE SCALE GENOMIC DNA]</scope>
    <source>
        <strain evidence="3 4">3608</strain>
    </source>
</reference>
<proteinExistence type="predicted"/>
<dbReference type="EMBL" id="KQ030574">
    <property type="protein sequence ID" value="KJZ71454.1"/>
    <property type="molecule type" value="Genomic_DNA"/>
</dbReference>
<dbReference type="Proteomes" id="UP000054481">
    <property type="component" value="Unassembled WGS sequence"/>
</dbReference>
<dbReference type="AlphaFoldDB" id="A0A0F8A398"/>
<dbReference type="PANTHER" id="PTHR31557:SF0">
    <property type="entry name" value="5C820-RELATED"/>
    <property type="match status" value="1"/>
</dbReference>
<keyword evidence="4" id="KW-1185">Reference proteome</keyword>
<evidence type="ECO:0000256" key="1">
    <source>
        <dbReference type="SAM" id="MobiDB-lite"/>
    </source>
</evidence>
<feature type="compositionally biased region" description="Polar residues" evidence="1">
    <location>
        <begin position="188"/>
        <end position="206"/>
    </location>
</feature>
<evidence type="ECO:0000313" key="4">
    <source>
        <dbReference type="Proteomes" id="UP000054481"/>
    </source>
</evidence>
<feature type="region of interest" description="Disordered" evidence="1">
    <location>
        <begin position="188"/>
        <end position="213"/>
    </location>
</feature>
<name>A0A0F8A398_9HYPO</name>
<dbReference type="OrthoDB" id="5785880at2759"/>
<sequence length="213" mass="23694">MEPSPNLAQWKPVERRARVAVVNESATPLIAVSVVHKYSDVYKNRHEWPAILPGKRSESDMIVDYHTGYTTTGRDWWLITWFSDDLKTVWFSSPTNFRASIDKLGSFAPASIEKVEETVAALLAEGQVSEEQAKMAADISCSLARATTDHLFNSEATEGFKQHILREDDADQLTEIVINSDHTITFKSKSGNSETVSSKLATSTKQATDDELS</sequence>
<dbReference type="Gene3D" id="2.60.40.3820">
    <property type="match status" value="2"/>
</dbReference>
<dbReference type="PANTHER" id="PTHR31557">
    <property type="entry name" value="5C820-RELATED-RELATED"/>
    <property type="match status" value="1"/>
</dbReference>
<dbReference type="Pfam" id="PF18457">
    <property type="entry name" value="PUD1_2"/>
    <property type="match status" value="1"/>
</dbReference>
<gene>
    <name evidence="3" type="ORF">HIM_09178</name>
</gene>
<evidence type="ECO:0000259" key="2">
    <source>
        <dbReference type="Pfam" id="PF18457"/>
    </source>
</evidence>
<accession>A0A0F8A398</accession>
<protein>
    <recommendedName>
        <fullName evidence="2">Up-regulated in Daf-2 domain-containing protein</fullName>
    </recommendedName>
</protein>